<evidence type="ECO:0000256" key="1">
    <source>
        <dbReference type="SAM" id="Phobius"/>
    </source>
</evidence>
<keyword evidence="1" id="KW-0812">Transmembrane</keyword>
<proteinExistence type="predicted"/>
<keyword evidence="1" id="KW-0472">Membrane</keyword>
<name>A0A2I1FZV8_9GLOM</name>
<organism evidence="2 3">
    <name type="scientific">Rhizophagus irregularis</name>
    <dbReference type="NCBI Taxonomy" id="588596"/>
    <lineage>
        <taxon>Eukaryota</taxon>
        <taxon>Fungi</taxon>
        <taxon>Fungi incertae sedis</taxon>
        <taxon>Mucoromycota</taxon>
        <taxon>Glomeromycotina</taxon>
        <taxon>Glomeromycetes</taxon>
        <taxon>Glomerales</taxon>
        <taxon>Glomeraceae</taxon>
        <taxon>Rhizophagus</taxon>
    </lineage>
</organism>
<gene>
    <name evidence="2" type="ORF">RhiirA4_257249</name>
</gene>
<sequence length="53" mass="5923">MHSLDSSLLIQNSLIKIFASVFLLASLTFIISGILFTYIFFDNFFVISSCGVK</sequence>
<keyword evidence="1" id="KW-1133">Transmembrane helix</keyword>
<dbReference type="EMBL" id="LLXI01000082">
    <property type="protein sequence ID" value="PKY39918.1"/>
    <property type="molecule type" value="Genomic_DNA"/>
</dbReference>
<evidence type="ECO:0000313" key="2">
    <source>
        <dbReference type="EMBL" id="PKY39918.1"/>
    </source>
</evidence>
<comment type="caution">
    <text evidence="2">The sequence shown here is derived from an EMBL/GenBank/DDBJ whole genome shotgun (WGS) entry which is preliminary data.</text>
</comment>
<accession>A0A2I1FZV8</accession>
<dbReference type="AlphaFoldDB" id="A0A2I1FZV8"/>
<reference evidence="2 3" key="1">
    <citation type="submission" date="2015-10" db="EMBL/GenBank/DDBJ databases">
        <title>Genome analyses suggest a sexual origin of heterokaryosis in a supposedly ancient asexual fungus.</title>
        <authorList>
            <person name="Ropars J."/>
            <person name="Sedzielewska K."/>
            <person name="Noel J."/>
            <person name="Charron P."/>
            <person name="Farinelli L."/>
            <person name="Marton T."/>
            <person name="Kruger M."/>
            <person name="Pelin A."/>
            <person name="Brachmann A."/>
            <person name="Corradi N."/>
        </authorList>
    </citation>
    <scope>NUCLEOTIDE SEQUENCE [LARGE SCALE GENOMIC DNA]</scope>
    <source>
        <strain evidence="2 3">A4</strain>
    </source>
</reference>
<keyword evidence="3" id="KW-1185">Reference proteome</keyword>
<feature type="transmembrane region" description="Helical" evidence="1">
    <location>
        <begin position="21"/>
        <end position="41"/>
    </location>
</feature>
<dbReference type="Proteomes" id="UP000234323">
    <property type="component" value="Unassembled WGS sequence"/>
</dbReference>
<evidence type="ECO:0000313" key="3">
    <source>
        <dbReference type="Proteomes" id="UP000234323"/>
    </source>
</evidence>
<protein>
    <submittedName>
        <fullName evidence="2">Uncharacterized protein</fullName>
    </submittedName>
</protein>